<feature type="transmembrane region" description="Helical" evidence="1">
    <location>
        <begin position="307"/>
        <end position="326"/>
    </location>
</feature>
<dbReference type="Proteomes" id="UP001225761">
    <property type="component" value="Unassembled WGS sequence"/>
</dbReference>
<organism evidence="2 3">
    <name type="scientific">Flectobacillus rivi</name>
    <dbReference type="NCBI Taxonomy" id="2984209"/>
    <lineage>
        <taxon>Bacteria</taxon>
        <taxon>Pseudomonadati</taxon>
        <taxon>Bacteroidota</taxon>
        <taxon>Cytophagia</taxon>
        <taxon>Cytophagales</taxon>
        <taxon>Flectobacillaceae</taxon>
        <taxon>Flectobacillus</taxon>
    </lineage>
</organism>
<feature type="transmembrane region" description="Helical" evidence="1">
    <location>
        <begin position="164"/>
        <end position="181"/>
    </location>
</feature>
<keyword evidence="1" id="KW-0472">Membrane</keyword>
<feature type="transmembrane region" description="Helical" evidence="1">
    <location>
        <begin position="281"/>
        <end position="301"/>
    </location>
</feature>
<sequence>MVDIDKAISLKEKIVVWFTPHNEHRIVLTRLVFWLVGATNNGAVDIYKVLLIGNLTLIGLASIFYRAICQMQQSWVYALAISCTLFQMQFFENTFFGMAAVQNIGIYLWLGLSCWNIAQVPQCSKKLLWAFVFGIFATFTSGNGMVVFPAGAITLWIAGSRKASIIWTIGGLIVILIYLSGVQHQSHNSSPVQILQGSMGYLGSLTGVSTGKWIPIIAGCIIVMIGIILNLNLVFAQFISIQVFSKPVQLFLFAFFIAMIATGCMISMNRDVVLAISTPRYKIGSAVVGCLIILMIANTRISQYNSFLIGLACAIGSSIFCFMTYYKMTPIIRANQMGYLNNIQAFRQKTLGQAHPPILFEKEWLKIWKAGKWNFPESSR</sequence>
<feature type="transmembrane region" description="Helical" evidence="1">
    <location>
        <begin position="75"/>
        <end position="91"/>
    </location>
</feature>
<evidence type="ECO:0000313" key="3">
    <source>
        <dbReference type="Proteomes" id="UP001225761"/>
    </source>
</evidence>
<keyword evidence="1" id="KW-1133">Transmembrane helix</keyword>
<feature type="transmembrane region" description="Helical" evidence="1">
    <location>
        <begin position="97"/>
        <end position="115"/>
    </location>
</feature>
<dbReference type="EMBL" id="JASHIE010000010">
    <property type="protein sequence ID" value="MDI9875787.1"/>
    <property type="molecule type" value="Genomic_DNA"/>
</dbReference>
<evidence type="ECO:0000256" key="1">
    <source>
        <dbReference type="SAM" id="Phobius"/>
    </source>
</evidence>
<feature type="transmembrane region" description="Helical" evidence="1">
    <location>
        <begin position="250"/>
        <end position="269"/>
    </location>
</feature>
<keyword evidence="3" id="KW-1185">Reference proteome</keyword>
<dbReference type="RefSeq" id="WP_283382277.1">
    <property type="nucleotide sequence ID" value="NZ_JASHIE010000010.1"/>
</dbReference>
<protein>
    <submittedName>
        <fullName evidence="2">Uncharacterized protein</fullName>
    </submittedName>
</protein>
<accession>A0ABT6Z3T6</accession>
<comment type="caution">
    <text evidence="2">The sequence shown here is derived from an EMBL/GenBank/DDBJ whole genome shotgun (WGS) entry which is preliminary data.</text>
</comment>
<feature type="transmembrane region" description="Helical" evidence="1">
    <location>
        <begin position="46"/>
        <end position="68"/>
    </location>
</feature>
<keyword evidence="1" id="KW-0812">Transmembrane</keyword>
<evidence type="ECO:0000313" key="2">
    <source>
        <dbReference type="EMBL" id="MDI9875787.1"/>
    </source>
</evidence>
<reference evidence="2 3" key="1">
    <citation type="submission" date="2023-05" db="EMBL/GenBank/DDBJ databases">
        <title>Novel species of genus Flectobacillus isolated from stream in China.</title>
        <authorList>
            <person name="Lu H."/>
        </authorList>
    </citation>
    <scope>NUCLEOTIDE SEQUENCE [LARGE SCALE GENOMIC DNA]</scope>
    <source>
        <strain evidence="2 3">LFS242W</strain>
    </source>
</reference>
<name>A0ABT6Z3T6_9BACT</name>
<feature type="transmembrane region" description="Helical" evidence="1">
    <location>
        <begin position="127"/>
        <end position="158"/>
    </location>
</feature>
<gene>
    <name evidence="2" type="ORF">QM481_14690</name>
</gene>
<proteinExistence type="predicted"/>
<feature type="transmembrane region" description="Helical" evidence="1">
    <location>
        <begin position="213"/>
        <end position="238"/>
    </location>
</feature>